<dbReference type="PRINTS" id="PR00404">
    <property type="entry name" value="MADSDOMAIN"/>
</dbReference>
<sequence length="575" mass="65406">MLTIEERISAIEFNPKVVKFNVNNFLRDDYAAENAPTETPERILLLALAWDQKVQDAKLVNLDLKVYVSWSLDSSTIALAWLDDQMMVIFTMTGKLNMFPRDGTLIHQTSFAVDGLEGDDIITYHTHFINIFGNSEKAYHNCVAERIQVLRKAGDWMGALNMTMTLYDGQFHGVIDLPRNLDAVSEIVLFLVGLVLFIHRNHSLAPPPSLMGRVKLKIKRLESYSNRQVTYSKRRTGILKKAKELSILCDIHIILLMFSPTGKPTLFHGARSNIEEVIAKFAQLRPQERAKRKLESLEALKKTFMKLDHDLNIQDFLGATSRSVEEMANEASRFRALLAEVHKRLSYWSNPDKIDNVEHLRQMEDSLRESIERVRMHKENFGKQEYFQNSIPLSVMISGVQEAQPVMWLPSNENQHMLMHNEPNFLSHRDAECSTDCSLTGYSGFFGSSKQTEISSPGQVDNAVQDCNALNELRSNACLNLEPSEQYFYQQYSASNFQDDEKLKTDMEVNLQGNPAVNQVISNFEISRPMFNNGHQAWVSSSGPCGIAMFDGNSYQQQTKSTFTNQTPSGQCHDL</sequence>
<keyword evidence="5" id="KW-0539">Nucleus</keyword>
<gene>
    <name evidence="7" type="ORF">V6N11_084309</name>
</gene>
<dbReference type="Proteomes" id="UP001396334">
    <property type="component" value="Unassembled WGS sequence"/>
</dbReference>
<feature type="domain" description="MADS-box" evidence="6">
    <location>
        <begin position="211"/>
        <end position="271"/>
    </location>
</feature>
<dbReference type="SUPFAM" id="SSF55455">
    <property type="entry name" value="SRF-like"/>
    <property type="match status" value="1"/>
</dbReference>
<evidence type="ECO:0000256" key="1">
    <source>
        <dbReference type="ARBA" id="ARBA00004123"/>
    </source>
</evidence>
<comment type="subcellular location">
    <subcellularLocation>
        <location evidence="1">Nucleus</location>
    </subcellularLocation>
</comment>
<evidence type="ECO:0000256" key="3">
    <source>
        <dbReference type="ARBA" id="ARBA00023125"/>
    </source>
</evidence>
<accession>A0ABR2QSM1</accession>
<evidence type="ECO:0000256" key="5">
    <source>
        <dbReference type="ARBA" id="ARBA00023242"/>
    </source>
</evidence>
<evidence type="ECO:0000313" key="7">
    <source>
        <dbReference type="EMBL" id="KAK9003675.1"/>
    </source>
</evidence>
<protein>
    <recommendedName>
        <fullName evidence="6">MADS-box domain-containing protein</fullName>
    </recommendedName>
</protein>
<dbReference type="EMBL" id="JBBPBN010000033">
    <property type="protein sequence ID" value="KAK9003675.1"/>
    <property type="molecule type" value="Genomic_DNA"/>
</dbReference>
<dbReference type="SMART" id="SM00432">
    <property type="entry name" value="MADS"/>
    <property type="match status" value="1"/>
</dbReference>
<dbReference type="InterPro" id="IPR036879">
    <property type="entry name" value="TF_MADSbox_sf"/>
</dbReference>
<evidence type="ECO:0000256" key="4">
    <source>
        <dbReference type="ARBA" id="ARBA00023163"/>
    </source>
</evidence>
<reference evidence="7 8" key="1">
    <citation type="journal article" date="2024" name="G3 (Bethesda)">
        <title>Genome assembly of Hibiscus sabdariffa L. provides insights into metabolisms of medicinal natural products.</title>
        <authorList>
            <person name="Kim T."/>
        </authorList>
    </citation>
    <scope>NUCLEOTIDE SEQUENCE [LARGE SCALE GENOMIC DNA]</scope>
    <source>
        <strain evidence="7">TK-2024</strain>
        <tissue evidence="7">Old leaves</tissue>
    </source>
</reference>
<organism evidence="7 8">
    <name type="scientific">Hibiscus sabdariffa</name>
    <name type="common">roselle</name>
    <dbReference type="NCBI Taxonomy" id="183260"/>
    <lineage>
        <taxon>Eukaryota</taxon>
        <taxon>Viridiplantae</taxon>
        <taxon>Streptophyta</taxon>
        <taxon>Embryophyta</taxon>
        <taxon>Tracheophyta</taxon>
        <taxon>Spermatophyta</taxon>
        <taxon>Magnoliopsida</taxon>
        <taxon>eudicotyledons</taxon>
        <taxon>Gunneridae</taxon>
        <taxon>Pentapetalae</taxon>
        <taxon>rosids</taxon>
        <taxon>malvids</taxon>
        <taxon>Malvales</taxon>
        <taxon>Malvaceae</taxon>
        <taxon>Malvoideae</taxon>
        <taxon>Hibiscus</taxon>
    </lineage>
</organism>
<evidence type="ECO:0000256" key="2">
    <source>
        <dbReference type="ARBA" id="ARBA00023015"/>
    </source>
</evidence>
<keyword evidence="4" id="KW-0804">Transcription</keyword>
<dbReference type="InterPro" id="IPR002100">
    <property type="entry name" value="TF_MADSbox"/>
</dbReference>
<dbReference type="PROSITE" id="PS50066">
    <property type="entry name" value="MADS_BOX_2"/>
    <property type="match status" value="1"/>
</dbReference>
<keyword evidence="8" id="KW-1185">Reference proteome</keyword>
<evidence type="ECO:0000259" key="6">
    <source>
        <dbReference type="PROSITE" id="PS50066"/>
    </source>
</evidence>
<name>A0ABR2QSM1_9ROSI</name>
<dbReference type="Gene3D" id="3.40.1810.10">
    <property type="entry name" value="Transcription factor, MADS-box"/>
    <property type="match status" value="1"/>
</dbReference>
<comment type="caution">
    <text evidence="7">The sequence shown here is derived from an EMBL/GenBank/DDBJ whole genome shotgun (WGS) entry which is preliminary data.</text>
</comment>
<dbReference type="PANTHER" id="PTHR48019">
    <property type="entry name" value="SERUM RESPONSE FACTOR HOMOLOG"/>
    <property type="match status" value="1"/>
</dbReference>
<dbReference type="InterPro" id="IPR050142">
    <property type="entry name" value="MADS-box/MEF2_TF"/>
</dbReference>
<keyword evidence="3" id="KW-0238">DNA-binding</keyword>
<dbReference type="Pfam" id="PF00319">
    <property type="entry name" value="SRF-TF"/>
    <property type="match status" value="1"/>
</dbReference>
<proteinExistence type="predicted"/>
<keyword evidence="2" id="KW-0805">Transcription regulation</keyword>
<evidence type="ECO:0000313" key="8">
    <source>
        <dbReference type="Proteomes" id="UP001396334"/>
    </source>
</evidence>